<feature type="domain" description="Ribosomal protein eL8/eL30/eS12/Gadd45" evidence="1">
    <location>
        <begin position="17"/>
        <end position="84"/>
    </location>
</feature>
<gene>
    <name evidence="2" type="ORF">IAD51_00330</name>
</gene>
<evidence type="ECO:0000259" key="1">
    <source>
        <dbReference type="Pfam" id="PF01248"/>
    </source>
</evidence>
<reference evidence="2" key="1">
    <citation type="submission" date="2020-10" db="EMBL/GenBank/DDBJ databases">
        <authorList>
            <person name="Gilroy R."/>
        </authorList>
    </citation>
    <scope>NUCLEOTIDE SEQUENCE</scope>
    <source>
        <strain evidence="2">1063</strain>
    </source>
</reference>
<dbReference type="InterPro" id="IPR004038">
    <property type="entry name" value="Ribosomal_eL8/eL30/eS12/Gad45"/>
</dbReference>
<dbReference type="EMBL" id="DVMN01000005">
    <property type="protein sequence ID" value="HIU20677.1"/>
    <property type="molecule type" value="Genomic_DNA"/>
</dbReference>
<dbReference type="SUPFAM" id="SSF55315">
    <property type="entry name" value="L30e-like"/>
    <property type="match status" value="1"/>
</dbReference>
<sequence>MSRENEILSLLKLSSKVVGTKQVLRGISEGTVGCVIVAEDAERALTDKVVGAAESAGIPVLHAPDMAWLGRASGIEVGAAAVGVGVRED</sequence>
<dbReference type="Gene3D" id="3.30.1330.30">
    <property type="match status" value="1"/>
</dbReference>
<name>A0A9D1L264_9FIRM</name>
<dbReference type="Pfam" id="PF01248">
    <property type="entry name" value="Ribosomal_L7Ae"/>
    <property type="match status" value="1"/>
</dbReference>
<dbReference type="Proteomes" id="UP000824088">
    <property type="component" value="Unassembled WGS sequence"/>
</dbReference>
<proteinExistence type="predicted"/>
<evidence type="ECO:0000313" key="3">
    <source>
        <dbReference type="Proteomes" id="UP000824088"/>
    </source>
</evidence>
<dbReference type="AlphaFoldDB" id="A0A9D1L264"/>
<organism evidence="2 3">
    <name type="scientific">Candidatus Limadaptatus stercorigallinarum</name>
    <dbReference type="NCBI Taxonomy" id="2840845"/>
    <lineage>
        <taxon>Bacteria</taxon>
        <taxon>Bacillati</taxon>
        <taxon>Bacillota</taxon>
        <taxon>Clostridia</taxon>
        <taxon>Eubacteriales</taxon>
        <taxon>Candidatus Limadaptatus</taxon>
    </lineage>
</organism>
<evidence type="ECO:0000313" key="2">
    <source>
        <dbReference type="EMBL" id="HIU20677.1"/>
    </source>
</evidence>
<dbReference type="InterPro" id="IPR029064">
    <property type="entry name" value="Ribosomal_eL30-like_sf"/>
</dbReference>
<protein>
    <submittedName>
        <fullName evidence="2">Ribosomal L7Ae/L30e/S12e/Gadd45 family protein</fullName>
    </submittedName>
</protein>
<accession>A0A9D1L264</accession>
<reference evidence="2" key="2">
    <citation type="journal article" date="2021" name="PeerJ">
        <title>Extensive microbial diversity within the chicken gut microbiome revealed by metagenomics and culture.</title>
        <authorList>
            <person name="Gilroy R."/>
            <person name="Ravi A."/>
            <person name="Getino M."/>
            <person name="Pursley I."/>
            <person name="Horton D.L."/>
            <person name="Alikhan N.F."/>
            <person name="Baker D."/>
            <person name="Gharbi K."/>
            <person name="Hall N."/>
            <person name="Watson M."/>
            <person name="Adriaenssens E.M."/>
            <person name="Foster-Nyarko E."/>
            <person name="Jarju S."/>
            <person name="Secka A."/>
            <person name="Antonio M."/>
            <person name="Oren A."/>
            <person name="Chaudhuri R.R."/>
            <person name="La Ragione R."/>
            <person name="Hildebrand F."/>
            <person name="Pallen M.J."/>
        </authorList>
    </citation>
    <scope>NUCLEOTIDE SEQUENCE</scope>
    <source>
        <strain evidence="2">1063</strain>
    </source>
</reference>
<comment type="caution">
    <text evidence="2">The sequence shown here is derived from an EMBL/GenBank/DDBJ whole genome shotgun (WGS) entry which is preliminary data.</text>
</comment>